<gene>
    <name evidence="1" type="ORF">SMN809_LOCUS40191</name>
</gene>
<sequence length="48" mass="5530">MDQCNQGQLLPDESIDNGNNTRLHELIPYLLQLEKSLMPVLPIIKQKK</sequence>
<dbReference type="EMBL" id="CAJOBI010110013">
    <property type="protein sequence ID" value="CAF4628263.1"/>
    <property type="molecule type" value="Genomic_DNA"/>
</dbReference>
<dbReference type="Proteomes" id="UP000676336">
    <property type="component" value="Unassembled WGS sequence"/>
</dbReference>
<protein>
    <submittedName>
        <fullName evidence="1">Uncharacterized protein</fullName>
    </submittedName>
</protein>
<evidence type="ECO:0000313" key="1">
    <source>
        <dbReference type="EMBL" id="CAF4628263.1"/>
    </source>
</evidence>
<feature type="non-terminal residue" evidence="1">
    <location>
        <position position="48"/>
    </location>
</feature>
<organism evidence="1 2">
    <name type="scientific">Rotaria magnacalcarata</name>
    <dbReference type="NCBI Taxonomy" id="392030"/>
    <lineage>
        <taxon>Eukaryota</taxon>
        <taxon>Metazoa</taxon>
        <taxon>Spiralia</taxon>
        <taxon>Gnathifera</taxon>
        <taxon>Rotifera</taxon>
        <taxon>Eurotatoria</taxon>
        <taxon>Bdelloidea</taxon>
        <taxon>Philodinida</taxon>
        <taxon>Philodinidae</taxon>
        <taxon>Rotaria</taxon>
    </lineage>
</organism>
<proteinExistence type="predicted"/>
<accession>A0A8S2ZH47</accession>
<evidence type="ECO:0000313" key="2">
    <source>
        <dbReference type="Proteomes" id="UP000676336"/>
    </source>
</evidence>
<dbReference type="AlphaFoldDB" id="A0A8S2ZH47"/>
<reference evidence="1" key="1">
    <citation type="submission" date="2021-02" db="EMBL/GenBank/DDBJ databases">
        <authorList>
            <person name="Nowell W R."/>
        </authorList>
    </citation>
    <scope>NUCLEOTIDE SEQUENCE</scope>
</reference>
<name>A0A8S2ZH47_9BILA</name>
<comment type="caution">
    <text evidence="1">The sequence shown here is derived from an EMBL/GenBank/DDBJ whole genome shotgun (WGS) entry which is preliminary data.</text>
</comment>